<dbReference type="RefSeq" id="WP_310900152.1">
    <property type="nucleotide sequence ID" value="NZ_JAMQOS010000002.1"/>
</dbReference>
<reference evidence="2 3" key="1">
    <citation type="submission" date="2022-06" db="EMBL/GenBank/DDBJ databases">
        <title>Halomicroarcula sp. a new haloarchaeum isolate from saline soil.</title>
        <authorList>
            <person name="Strakova D."/>
            <person name="Galisteo C."/>
            <person name="Sanchez-Porro C."/>
            <person name="Ventosa A."/>
        </authorList>
    </citation>
    <scope>NUCLEOTIDE SEQUENCE [LARGE SCALE GENOMIC DNA]</scope>
    <source>
        <strain evidence="2 3">S3CR25-11</strain>
    </source>
</reference>
<proteinExistence type="predicted"/>
<dbReference type="InterPro" id="IPR012347">
    <property type="entry name" value="Ferritin-like"/>
</dbReference>
<dbReference type="PANTHER" id="PTHR30565">
    <property type="entry name" value="PROTEIN YCIF"/>
    <property type="match status" value="1"/>
</dbReference>
<organism evidence="2 3">
    <name type="scientific">Haloarcula onubensis</name>
    <dbReference type="NCBI Taxonomy" id="2950539"/>
    <lineage>
        <taxon>Archaea</taxon>
        <taxon>Methanobacteriati</taxon>
        <taxon>Methanobacteriota</taxon>
        <taxon>Stenosarchaea group</taxon>
        <taxon>Halobacteria</taxon>
        <taxon>Halobacteriales</taxon>
        <taxon>Haloarculaceae</taxon>
        <taxon>Haloarcula</taxon>
    </lineage>
</organism>
<dbReference type="Pfam" id="PF05974">
    <property type="entry name" value="DUF892"/>
    <property type="match status" value="1"/>
</dbReference>
<evidence type="ECO:0000313" key="2">
    <source>
        <dbReference type="EMBL" id="MDS0282324.1"/>
    </source>
</evidence>
<accession>A0ABU2FNJ3</accession>
<evidence type="ECO:0000313" key="3">
    <source>
        <dbReference type="Proteomes" id="UP001268864"/>
    </source>
</evidence>
<protein>
    <submittedName>
        <fullName evidence="2">DUF892 family protein</fullName>
    </submittedName>
</protein>
<dbReference type="Proteomes" id="UP001268864">
    <property type="component" value="Unassembled WGS sequence"/>
</dbReference>
<dbReference type="InterPro" id="IPR010287">
    <property type="entry name" value="DUF892_YciF-like"/>
</dbReference>
<keyword evidence="3" id="KW-1185">Reference proteome</keyword>
<keyword evidence="1" id="KW-0175">Coiled coil</keyword>
<comment type="caution">
    <text evidence="2">The sequence shown here is derived from an EMBL/GenBank/DDBJ whole genome shotgun (WGS) entry which is preliminary data.</text>
</comment>
<feature type="coiled-coil region" evidence="1">
    <location>
        <begin position="131"/>
        <end position="158"/>
    </location>
</feature>
<gene>
    <name evidence="2" type="ORF">NDI86_09315</name>
</gene>
<dbReference type="PANTHER" id="PTHR30565:SF9">
    <property type="entry name" value="PROTEIN YCIF"/>
    <property type="match status" value="1"/>
</dbReference>
<sequence>MTTDSIEQLLIEGVQELYYTEQQLVDSLGTLSEETSIQAASHAFADHREATEQQVQRLEQVFEALGEEPEAREDIVVTAMLDEHRQFSGENDGEVLDRYNMAVGQKTEHYEIAAYGNLASLAEKTGNDEAADLLVETLREEQDALDQLTEASEQFDEQQIASD</sequence>
<dbReference type="SUPFAM" id="SSF47240">
    <property type="entry name" value="Ferritin-like"/>
    <property type="match status" value="1"/>
</dbReference>
<dbReference type="InterPro" id="IPR047114">
    <property type="entry name" value="YciF"/>
</dbReference>
<evidence type="ECO:0000256" key="1">
    <source>
        <dbReference type="SAM" id="Coils"/>
    </source>
</evidence>
<name>A0ABU2FNJ3_9EURY</name>
<dbReference type="InterPro" id="IPR009078">
    <property type="entry name" value="Ferritin-like_SF"/>
</dbReference>
<dbReference type="Gene3D" id="1.20.1260.10">
    <property type="match status" value="1"/>
</dbReference>
<dbReference type="EMBL" id="JAMQOS010000002">
    <property type="protein sequence ID" value="MDS0282324.1"/>
    <property type="molecule type" value="Genomic_DNA"/>
</dbReference>